<comment type="caution">
    <text evidence="2">The sequence shown here is derived from an EMBL/GenBank/DDBJ whole genome shotgun (WGS) entry which is preliminary data.</text>
</comment>
<feature type="domain" description="Transposase putative helix-turn-helix" evidence="1">
    <location>
        <begin position="10"/>
        <end position="54"/>
    </location>
</feature>
<dbReference type="EMBL" id="QSHL01000014">
    <property type="protein sequence ID" value="RHC03358.1"/>
    <property type="molecule type" value="Genomic_DNA"/>
</dbReference>
<gene>
    <name evidence="2" type="ORF">DW859_14965</name>
</gene>
<evidence type="ECO:0000313" key="3">
    <source>
        <dbReference type="Proteomes" id="UP000265808"/>
    </source>
</evidence>
<dbReference type="Pfam" id="PF12323">
    <property type="entry name" value="HTH_OrfB_IS605"/>
    <property type="match status" value="1"/>
</dbReference>
<name>A0A454HEF2_9FIRM</name>
<sequence length="66" mass="7995">MCRNKVRKINRAVKIRIYPNAEQRVQIEKTIGCSRFIYNCMLADKMEHYKKEKKMLRNTPASYKKE</sequence>
<dbReference type="AlphaFoldDB" id="A0A454HEF2"/>
<evidence type="ECO:0000259" key="1">
    <source>
        <dbReference type="Pfam" id="PF12323"/>
    </source>
</evidence>
<dbReference type="InterPro" id="IPR021027">
    <property type="entry name" value="Transposase_put_HTH"/>
</dbReference>
<protein>
    <recommendedName>
        <fullName evidence="1">Transposase putative helix-turn-helix domain-containing protein</fullName>
    </recommendedName>
</protein>
<proteinExistence type="predicted"/>
<reference evidence="2 3" key="1">
    <citation type="submission" date="2018-08" db="EMBL/GenBank/DDBJ databases">
        <title>A genome reference for cultivated species of the human gut microbiota.</title>
        <authorList>
            <person name="Zou Y."/>
            <person name="Xue W."/>
            <person name="Luo G."/>
        </authorList>
    </citation>
    <scope>NUCLEOTIDE SEQUENCE [LARGE SCALE GENOMIC DNA]</scope>
    <source>
        <strain evidence="2 3">AM37-4AC</strain>
    </source>
</reference>
<evidence type="ECO:0000313" key="2">
    <source>
        <dbReference type="EMBL" id="RHC03358.1"/>
    </source>
</evidence>
<organism evidence="2 3">
    <name type="scientific">Blautia obeum</name>
    <dbReference type="NCBI Taxonomy" id="40520"/>
    <lineage>
        <taxon>Bacteria</taxon>
        <taxon>Bacillati</taxon>
        <taxon>Bacillota</taxon>
        <taxon>Clostridia</taxon>
        <taxon>Lachnospirales</taxon>
        <taxon>Lachnospiraceae</taxon>
        <taxon>Blautia</taxon>
    </lineage>
</organism>
<dbReference type="Proteomes" id="UP000265808">
    <property type="component" value="Unassembled WGS sequence"/>
</dbReference>
<accession>A0A454HEF2</accession>